<dbReference type="OrthoDB" id="1442826at2"/>
<name>A0A514CG21_9BACT</name>
<sequence length="71" mass="8524">MKDQQEHPNFTGNIPPSIEEVKAYFRYMNIPESEAEVFYFYYQGLDWKSESGSPLRDWVMAADQWVWNLEN</sequence>
<organism evidence="1 2">
    <name type="scientific">Echinicola soli</name>
    <dbReference type="NCBI Taxonomy" id="2591634"/>
    <lineage>
        <taxon>Bacteria</taxon>
        <taxon>Pseudomonadati</taxon>
        <taxon>Bacteroidota</taxon>
        <taxon>Cytophagia</taxon>
        <taxon>Cytophagales</taxon>
        <taxon>Cyclobacteriaceae</taxon>
        <taxon>Echinicola</taxon>
    </lineage>
</organism>
<gene>
    <name evidence="1" type="ORF">FKX85_06540</name>
</gene>
<dbReference type="AlphaFoldDB" id="A0A514CG21"/>
<evidence type="ECO:0000313" key="2">
    <source>
        <dbReference type="Proteomes" id="UP000316614"/>
    </source>
</evidence>
<dbReference type="RefSeq" id="WP_141613964.1">
    <property type="nucleotide sequence ID" value="NZ_CP041253.1"/>
</dbReference>
<dbReference type="EMBL" id="CP041253">
    <property type="protein sequence ID" value="QDH78710.1"/>
    <property type="molecule type" value="Genomic_DNA"/>
</dbReference>
<evidence type="ECO:0000313" key="1">
    <source>
        <dbReference type="EMBL" id="QDH78710.1"/>
    </source>
</evidence>
<dbReference type="KEGG" id="echi:FKX85_06540"/>
<proteinExistence type="predicted"/>
<protein>
    <submittedName>
        <fullName evidence="1">Uncharacterized protein</fullName>
    </submittedName>
</protein>
<keyword evidence="2" id="KW-1185">Reference proteome</keyword>
<reference evidence="1 2" key="1">
    <citation type="submission" date="2019-06" db="EMBL/GenBank/DDBJ databases">
        <title>Echinicola alkalisoli sp. nov. isolated from saline soil.</title>
        <authorList>
            <person name="Sun J.-Q."/>
            <person name="Xu L."/>
        </authorList>
    </citation>
    <scope>NUCLEOTIDE SEQUENCE [LARGE SCALE GENOMIC DNA]</scope>
    <source>
        <strain evidence="1 2">LN3S3</strain>
    </source>
</reference>
<accession>A0A514CG21</accession>
<dbReference type="Proteomes" id="UP000316614">
    <property type="component" value="Chromosome"/>
</dbReference>